<gene>
    <name evidence="9" type="ORF">HPB52_006611</name>
</gene>
<evidence type="ECO:0000256" key="2">
    <source>
        <dbReference type="ARBA" id="ARBA00022723"/>
    </source>
</evidence>
<comment type="cofactor">
    <cofactor evidence="1">
        <name>L-ascorbate</name>
        <dbReference type="ChEBI" id="CHEBI:38290"/>
    </cofactor>
</comment>
<dbReference type="VEuPathDB" id="VectorBase:RSAN_053425"/>
<dbReference type="AlphaFoldDB" id="A0A9D4T750"/>
<keyword evidence="5" id="KW-0560">Oxidoreductase</keyword>
<dbReference type="GO" id="GO:0031418">
    <property type="term" value="F:L-ascorbic acid binding"/>
    <property type="evidence" value="ECO:0007669"/>
    <property type="project" value="UniProtKB-KW"/>
</dbReference>
<keyword evidence="10" id="KW-1185">Reference proteome</keyword>
<dbReference type="InterPro" id="IPR044862">
    <property type="entry name" value="Pro_4_hyd_alph_FE2OG_OXY"/>
</dbReference>
<proteinExistence type="predicted"/>
<organism evidence="9 10">
    <name type="scientific">Rhipicephalus sanguineus</name>
    <name type="common">Brown dog tick</name>
    <name type="synonym">Ixodes sanguineus</name>
    <dbReference type="NCBI Taxonomy" id="34632"/>
    <lineage>
        <taxon>Eukaryota</taxon>
        <taxon>Metazoa</taxon>
        <taxon>Ecdysozoa</taxon>
        <taxon>Arthropoda</taxon>
        <taxon>Chelicerata</taxon>
        <taxon>Arachnida</taxon>
        <taxon>Acari</taxon>
        <taxon>Parasitiformes</taxon>
        <taxon>Ixodida</taxon>
        <taxon>Ixodoidea</taxon>
        <taxon>Ixodidae</taxon>
        <taxon>Rhipicephalinae</taxon>
        <taxon>Rhipicephalus</taxon>
        <taxon>Rhipicephalus</taxon>
    </lineage>
</organism>
<keyword evidence="4" id="KW-0223">Dioxygenase</keyword>
<name>A0A9D4T750_RHISA</name>
<accession>A0A9D4T750</accession>
<feature type="chain" id="PRO_5038560301" description="Fe2OG dioxygenase domain-containing protein" evidence="7">
    <location>
        <begin position="19"/>
        <end position="481"/>
    </location>
</feature>
<evidence type="ECO:0000256" key="5">
    <source>
        <dbReference type="ARBA" id="ARBA00023002"/>
    </source>
</evidence>
<evidence type="ECO:0000313" key="9">
    <source>
        <dbReference type="EMBL" id="KAH7975879.1"/>
    </source>
</evidence>
<dbReference type="EMBL" id="JABSTV010001246">
    <property type="protein sequence ID" value="KAH7975879.1"/>
    <property type="molecule type" value="Genomic_DNA"/>
</dbReference>
<comment type="caution">
    <text evidence="9">The sequence shown here is derived from an EMBL/GenBank/DDBJ whole genome shotgun (WGS) entry which is preliminary data.</text>
</comment>
<evidence type="ECO:0000259" key="8">
    <source>
        <dbReference type="PROSITE" id="PS51471"/>
    </source>
</evidence>
<evidence type="ECO:0000256" key="3">
    <source>
        <dbReference type="ARBA" id="ARBA00022896"/>
    </source>
</evidence>
<dbReference type="PANTHER" id="PTHR10869:SF246">
    <property type="entry name" value="TRANSMEMBRANE PROLYL 4-HYDROXYLASE"/>
    <property type="match status" value="1"/>
</dbReference>
<evidence type="ECO:0000256" key="1">
    <source>
        <dbReference type="ARBA" id="ARBA00001961"/>
    </source>
</evidence>
<dbReference type="Gene3D" id="2.60.120.620">
    <property type="entry name" value="q2cbj1_9rhob like domain"/>
    <property type="match status" value="1"/>
</dbReference>
<evidence type="ECO:0000256" key="4">
    <source>
        <dbReference type="ARBA" id="ARBA00022964"/>
    </source>
</evidence>
<dbReference type="GO" id="GO:0004656">
    <property type="term" value="F:procollagen-proline 4-dioxygenase activity"/>
    <property type="evidence" value="ECO:0007669"/>
    <property type="project" value="TreeGrafter"/>
</dbReference>
<evidence type="ECO:0000256" key="6">
    <source>
        <dbReference type="ARBA" id="ARBA00023004"/>
    </source>
</evidence>
<keyword evidence="6" id="KW-0408">Iron</keyword>
<dbReference type="PANTHER" id="PTHR10869">
    <property type="entry name" value="PROLYL 4-HYDROXYLASE ALPHA SUBUNIT"/>
    <property type="match status" value="1"/>
</dbReference>
<dbReference type="Proteomes" id="UP000821837">
    <property type="component" value="Chromosome 10"/>
</dbReference>
<keyword evidence="7" id="KW-0732">Signal</keyword>
<dbReference type="PROSITE" id="PS51471">
    <property type="entry name" value="FE2OG_OXY"/>
    <property type="match status" value="1"/>
</dbReference>
<dbReference type="InterPro" id="IPR006620">
    <property type="entry name" value="Pro_4_hyd_alph"/>
</dbReference>
<keyword evidence="2" id="KW-0479">Metal-binding</keyword>
<sequence length="481" mass="53445">MRLPCLLFMTAVVDLCQGGEYFRSIPGLVSLLPTEKALIVAMKRHIEQCEHTWRRSALVSPPQHLELLDVPSSPSETQPAAPVLLRFLRLSVLQSAADVLGSVRCPRPLVETGLLAWPTEDDVDGAAANVCRLQKAYSLSAAEVIATQCSSVLADNLSPDDALSLGVHCSRCEPSAAAHWVKLGEDQRYADFFHYHLAELESSAPKANSTSWRAVVSRPPETPAMWPYRDAFRENQRYSFPSDTSFGVLCRDSRDSDTRPSGHLRCWLSSGKHGAATLSPFAVEELSHSEPRLWLVHDFLSPAECAALRREAFQLEPALVTEEDGRENEPDTRTAALTWLESNGTARRVYQRAAVLTGLTMESAEKLQVLNYAAGGHYNQHTDPLETEEDEGDRLATLLVYLSEVEQGGSTAFPKANLSIRPRRGSALFWFNLKQEPAVSSRQIDYSTTHGSCPVLRGSKWIATLWIREWSQPWDLDYSLS</sequence>
<reference evidence="9" key="2">
    <citation type="submission" date="2021-09" db="EMBL/GenBank/DDBJ databases">
        <authorList>
            <person name="Jia N."/>
            <person name="Wang J."/>
            <person name="Shi W."/>
            <person name="Du L."/>
            <person name="Sun Y."/>
            <person name="Zhan W."/>
            <person name="Jiang J."/>
            <person name="Wang Q."/>
            <person name="Zhang B."/>
            <person name="Ji P."/>
            <person name="Sakyi L.B."/>
            <person name="Cui X."/>
            <person name="Yuan T."/>
            <person name="Jiang B."/>
            <person name="Yang W."/>
            <person name="Lam T.T.-Y."/>
            <person name="Chang Q."/>
            <person name="Ding S."/>
            <person name="Wang X."/>
            <person name="Zhu J."/>
            <person name="Ruan X."/>
            <person name="Zhao L."/>
            <person name="Wei J."/>
            <person name="Que T."/>
            <person name="Du C."/>
            <person name="Cheng J."/>
            <person name="Dai P."/>
            <person name="Han X."/>
            <person name="Huang E."/>
            <person name="Gao Y."/>
            <person name="Liu J."/>
            <person name="Shao H."/>
            <person name="Ye R."/>
            <person name="Li L."/>
            <person name="Wei W."/>
            <person name="Wang X."/>
            <person name="Wang C."/>
            <person name="Huo Q."/>
            <person name="Li W."/>
            <person name="Guo W."/>
            <person name="Chen H."/>
            <person name="Chen S."/>
            <person name="Zhou L."/>
            <person name="Zhou L."/>
            <person name="Ni X."/>
            <person name="Tian J."/>
            <person name="Zhou Y."/>
            <person name="Sheng Y."/>
            <person name="Liu T."/>
            <person name="Pan Y."/>
            <person name="Xia L."/>
            <person name="Li J."/>
            <person name="Zhao F."/>
            <person name="Cao W."/>
        </authorList>
    </citation>
    <scope>NUCLEOTIDE SEQUENCE</scope>
    <source>
        <strain evidence="9">Rsan-2018</strain>
        <tissue evidence="9">Larvae</tissue>
    </source>
</reference>
<keyword evidence="3" id="KW-0847">Vitamin C</keyword>
<evidence type="ECO:0000313" key="10">
    <source>
        <dbReference type="Proteomes" id="UP000821837"/>
    </source>
</evidence>
<dbReference type="InterPro" id="IPR045054">
    <property type="entry name" value="P4HA-like"/>
</dbReference>
<protein>
    <recommendedName>
        <fullName evidence="8">Fe2OG dioxygenase domain-containing protein</fullName>
    </recommendedName>
</protein>
<feature type="domain" description="Fe2OG dioxygenase" evidence="8">
    <location>
        <begin position="363"/>
        <end position="469"/>
    </location>
</feature>
<dbReference type="GO" id="GO:0005506">
    <property type="term" value="F:iron ion binding"/>
    <property type="evidence" value="ECO:0007669"/>
    <property type="project" value="InterPro"/>
</dbReference>
<feature type="signal peptide" evidence="7">
    <location>
        <begin position="1"/>
        <end position="18"/>
    </location>
</feature>
<dbReference type="SMART" id="SM00702">
    <property type="entry name" value="P4Hc"/>
    <property type="match status" value="1"/>
</dbReference>
<reference evidence="9" key="1">
    <citation type="journal article" date="2020" name="Cell">
        <title>Large-Scale Comparative Analyses of Tick Genomes Elucidate Their Genetic Diversity and Vector Capacities.</title>
        <authorList>
            <consortium name="Tick Genome and Microbiome Consortium (TIGMIC)"/>
            <person name="Jia N."/>
            <person name="Wang J."/>
            <person name="Shi W."/>
            <person name="Du L."/>
            <person name="Sun Y."/>
            <person name="Zhan W."/>
            <person name="Jiang J.F."/>
            <person name="Wang Q."/>
            <person name="Zhang B."/>
            <person name="Ji P."/>
            <person name="Bell-Sakyi L."/>
            <person name="Cui X.M."/>
            <person name="Yuan T.T."/>
            <person name="Jiang B.G."/>
            <person name="Yang W.F."/>
            <person name="Lam T.T."/>
            <person name="Chang Q.C."/>
            <person name="Ding S.J."/>
            <person name="Wang X.J."/>
            <person name="Zhu J.G."/>
            <person name="Ruan X.D."/>
            <person name="Zhao L."/>
            <person name="Wei J.T."/>
            <person name="Ye R.Z."/>
            <person name="Que T.C."/>
            <person name="Du C.H."/>
            <person name="Zhou Y.H."/>
            <person name="Cheng J.X."/>
            <person name="Dai P.F."/>
            <person name="Guo W.B."/>
            <person name="Han X.H."/>
            <person name="Huang E.J."/>
            <person name="Li L.F."/>
            <person name="Wei W."/>
            <person name="Gao Y.C."/>
            <person name="Liu J.Z."/>
            <person name="Shao H.Z."/>
            <person name="Wang X."/>
            <person name="Wang C.C."/>
            <person name="Yang T.C."/>
            <person name="Huo Q.B."/>
            <person name="Li W."/>
            <person name="Chen H.Y."/>
            <person name="Chen S.E."/>
            <person name="Zhou L.G."/>
            <person name="Ni X.B."/>
            <person name="Tian J.H."/>
            <person name="Sheng Y."/>
            <person name="Liu T."/>
            <person name="Pan Y.S."/>
            <person name="Xia L.Y."/>
            <person name="Li J."/>
            <person name="Zhao F."/>
            <person name="Cao W.C."/>
        </authorList>
    </citation>
    <scope>NUCLEOTIDE SEQUENCE</scope>
    <source>
        <strain evidence="9">Rsan-2018</strain>
    </source>
</reference>
<evidence type="ECO:0000256" key="7">
    <source>
        <dbReference type="SAM" id="SignalP"/>
    </source>
</evidence>
<dbReference type="Pfam" id="PF13640">
    <property type="entry name" value="2OG-FeII_Oxy_3"/>
    <property type="match status" value="1"/>
</dbReference>
<dbReference type="GO" id="GO:0005783">
    <property type="term" value="C:endoplasmic reticulum"/>
    <property type="evidence" value="ECO:0007669"/>
    <property type="project" value="TreeGrafter"/>
</dbReference>
<dbReference type="InterPro" id="IPR005123">
    <property type="entry name" value="Oxoglu/Fe-dep_dioxygenase_dom"/>
</dbReference>